<comment type="caution">
    <text evidence="2">The sequence shown here is derived from an EMBL/GenBank/DDBJ whole genome shotgun (WGS) entry which is preliminary data.</text>
</comment>
<accession>A0A6N9SV68</accession>
<dbReference type="Proteomes" id="UP000469011">
    <property type="component" value="Unassembled WGS sequence"/>
</dbReference>
<proteinExistence type="predicted"/>
<dbReference type="RefSeq" id="WP_163460588.1">
    <property type="nucleotide sequence ID" value="NZ_JAAAMG010000001.1"/>
</dbReference>
<reference evidence="2 3" key="1">
    <citation type="submission" date="2020-01" db="EMBL/GenBank/DDBJ databases">
        <title>Jiella pacifica sp. nov.</title>
        <authorList>
            <person name="Xue Z."/>
            <person name="Zhu S."/>
            <person name="Chen J."/>
            <person name="Yang J."/>
        </authorList>
    </citation>
    <scope>NUCLEOTIDE SEQUENCE [LARGE SCALE GENOMIC DNA]</scope>
    <source>
        <strain evidence="2 3">40Bstr34</strain>
    </source>
</reference>
<sequence length="112" mass="11923">MSDEADDGSPWVAVLNLSLAFSPLEVGNPINLNVSFRELLLYGGKANTGAELPPPSTVGTPFKFGRRLHRLVFVGPRPENDEPAKVAAILSRSRAASPRRHPRPARGGASPG</sequence>
<protein>
    <submittedName>
        <fullName evidence="2">Uncharacterized protein</fullName>
    </submittedName>
</protein>
<feature type="region of interest" description="Disordered" evidence="1">
    <location>
        <begin position="89"/>
        <end position="112"/>
    </location>
</feature>
<name>A0A6N9SV68_9HYPH</name>
<evidence type="ECO:0000313" key="3">
    <source>
        <dbReference type="Proteomes" id="UP000469011"/>
    </source>
</evidence>
<evidence type="ECO:0000313" key="2">
    <source>
        <dbReference type="EMBL" id="NDW02957.1"/>
    </source>
</evidence>
<keyword evidence="3" id="KW-1185">Reference proteome</keyword>
<organism evidence="2 3">
    <name type="scientific">Jiella pacifica</name>
    <dbReference type="NCBI Taxonomy" id="2696469"/>
    <lineage>
        <taxon>Bacteria</taxon>
        <taxon>Pseudomonadati</taxon>
        <taxon>Pseudomonadota</taxon>
        <taxon>Alphaproteobacteria</taxon>
        <taxon>Hyphomicrobiales</taxon>
        <taxon>Aurantimonadaceae</taxon>
        <taxon>Jiella</taxon>
    </lineage>
</organism>
<gene>
    <name evidence="2" type="ORF">GTK09_00815</name>
</gene>
<evidence type="ECO:0000256" key="1">
    <source>
        <dbReference type="SAM" id="MobiDB-lite"/>
    </source>
</evidence>
<dbReference type="AlphaFoldDB" id="A0A6N9SV68"/>
<dbReference type="EMBL" id="JAAAMG010000001">
    <property type="protein sequence ID" value="NDW02957.1"/>
    <property type="molecule type" value="Genomic_DNA"/>
</dbReference>